<keyword evidence="3" id="KW-1185">Reference proteome</keyword>
<protein>
    <submittedName>
        <fullName evidence="2">GNAT family N-acetyltransferase</fullName>
        <ecNumber evidence="2">2.3.1.-</ecNumber>
    </submittedName>
</protein>
<comment type="caution">
    <text evidence="2">The sequence shown here is derived from an EMBL/GenBank/DDBJ whole genome shotgun (WGS) entry which is preliminary data.</text>
</comment>
<dbReference type="EMBL" id="JBJUVG010000003">
    <property type="protein sequence ID" value="MFM9413375.1"/>
    <property type="molecule type" value="Genomic_DNA"/>
</dbReference>
<sequence length="172" mass="19790">MSDTIKRLLFHDQPDRPDIIYEDLATDDLQLKLIKYAYGSAYVGRLPCWFFSIYNYDGDLMGACDLRCGWAPEIAYAGHIGYRIFPPFRGHGYAQAAARLLLGLAHRMKMETVIITCDPDNIASRRTLENLQGHFDGIAEVPRHTPAWRSGDREKCQFWYKTADYPIPNKQQ</sequence>
<dbReference type="Proteomes" id="UP001631949">
    <property type="component" value="Unassembled WGS sequence"/>
</dbReference>
<dbReference type="Pfam" id="PF13302">
    <property type="entry name" value="Acetyltransf_3"/>
    <property type="match status" value="1"/>
</dbReference>
<dbReference type="GO" id="GO:0016746">
    <property type="term" value="F:acyltransferase activity"/>
    <property type="evidence" value="ECO:0007669"/>
    <property type="project" value="UniProtKB-KW"/>
</dbReference>
<dbReference type="EC" id="2.3.1.-" evidence="2"/>
<dbReference type="SUPFAM" id="SSF55729">
    <property type="entry name" value="Acyl-CoA N-acyltransferases (Nat)"/>
    <property type="match status" value="1"/>
</dbReference>
<keyword evidence="2" id="KW-0808">Transferase</keyword>
<reference evidence="2 3" key="1">
    <citation type="journal article" date="2016" name="Int. J. Syst. Evol. Microbiol.">
        <title>Peptococcus simiae sp. nov., isolated from rhesus macaque faeces and emended description of the genus Peptococcus.</title>
        <authorList>
            <person name="Shkoporov A.N."/>
            <person name="Efimov B.A."/>
            <person name="Kondova I."/>
            <person name="Ouwerling B."/>
            <person name="Chaplin A.V."/>
            <person name="Shcherbakova V.A."/>
            <person name="Langermans J.A.M."/>
        </authorList>
    </citation>
    <scope>NUCLEOTIDE SEQUENCE [LARGE SCALE GENOMIC DNA]</scope>
    <source>
        <strain evidence="2 3">M108</strain>
    </source>
</reference>
<feature type="domain" description="N-acetyltransferase" evidence="1">
    <location>
        <begin position="3"/>
        <end position="164"/>
    </location>
</feature>
<dbReference type="Gene3D" id="3.40.630.30">
    <property type="match status" value="1"/>
</dbReference>
<evidence type="ECO:0000313" key="3">
    <source>
        <dbReference type="Proteomes" id="UP001631949"/>
    </source>
</evidence>
<proteinExistence type="predicted"/>
<dbReference type="RefSeq" id="WP_408976992.1">
    <property type="nucleotide sequence ID" value="NZ_JBJUVG010000003.1"/>
</dbReference>
<keyword evidence="2" id="KW-0012">Acyltransferase</keyword>
<dbReference type="PROSITE" id="PS51186">
    <property type="entry name" value="GNAT"/>
    <property type="match status" value="1"/>
</dbReference>
<accession>A0ABW9GY28</accession>
<name>A0ABW9GY28_9FIRM</name>
<evidence type="ECO:0000313" key="2">
    <source>
        <dbReference type="EMBL" id="MFM9413375.1"/>
    </source>
</evidence>
<dbReference type="PANTHER" id="PTHR39173:SF1">
    <property type="entry name" value="ACETYLTRANSFERASE"/>
    <property type="match status" value="1"/>
</dbReference>
<dbReference type="InterPro" id="IPR000182">
    <property type="entry name" value="GNAT_dom"/>
</dbReference>
<dbReference type="InterPro" id="IPR016181">
    <property type="entry name" value="Acyl_CoA_acyltransferase"/>
</dbReference>
<gene>
    <name evidence="2" type="ORF">ACKQTC_03240</name>
</gene>
<evidence type="ECO:0000259" key="1">
    <source>
        <dbReference type="PROSITE" id="PS51186"/>
    </source>
</evidence>
<organism evidence="2 3">
    <name type="scientific">Peptococcus simiae</name>
    <dbReference type="NCBI Taxonomy" id="1643805"/>
    <lineage>
        <taxon>Bacteria</taxon>
        <taxon>Bacillati</taxon>
        <taxon>Bacillota</taxon>
        <taxon>Clostridia</taxon>
        <taxon>Eubacteriales</taxon>
        <taxon>Peptococcaceae</taxon>
        <taxon>Peptococcus</taxon>
    </lineage>
</organism>
<dbReference type="PANTHER" id="PTHR39173">
    <property type="entry name" value="ACETYLTRANSFERASE"/>
    <property type="match status" value="1"/>
</dbReference>